<proteinExistence type="predicted"/>
<evidence type="ECO:0000313" key="2">
    <source>
        <dbReference type="Proteomes" id="UP000006591"/>
    </source>
</evidence>
<evidence type="ECO:0000313" key="1">
    <source>
        <dbReference type="EnsemblPlants" id="ONIVA03G43960.1"/>
    </source>
</evidence>
<protein>
    <submittedName>
        <fullName evidence="1">Uncharacterized protein</fullName>
    </submittedName>
</protein>
<dbReference type="HOGENOM" id="CLU_2658608_0_0_1"/>
<reference evidence="1" key="1">
    <citation type="submission" date="2015-04" db="UniProtKB">
        <authorList>
            <consortium name="EnsemblPlants"/>
        </authorList>
    </citation>
    <scope>IDENTIFICATION</scope>
    <source>
        <strain evidence="1">SL10</strain>
    </source>
</reference>
<dbReference type="Proteomes" id="UP000006591">
    <property type="component" value="Chromosome 3"/>
</dbReference>
<accession>A0A0E0GWV2</accession>
<reference evidence="1" key="2">
    <citation type="submission" date="2018-04" db="EMBL/GenBank/DDBJ databases">
        <title>OnivRS2 (Oryza nivara Reference Sequence Version 2).</title>
        <authorList>
            <person name="Zhang J."/>
            <person name="Kudrna D."/>
            <person name="Lee S."/>
            <person name="Talag J."/>
            <person name="Rajasekar S."/>
            <person name="Welchert J."/>
            <person name="Hsing Y.-I."/>
            <person name="Wing R.A."/>
        </authorList>
    </citation>
    <scope>NUCLEOTIDE SEQUENCE [LARGE SCALE GENOMIC DNA]</scope>
    <source>
        <strain evidence="1">SL10</strain>
    </source>
</reference>
<keyword evidence="2" id="KW-1185">Reference proteome</keyword>
<sequence>MGPGHSGRRRDPADARRWKEVAEAAAGAGLRRERSRVQRLGAHLLRHPAQLHSPLRRRVRRQSSRMISPCRFGFLC</sequence>
<dbReference type="AlphaFoldDB" id="A0A0E0GWV2"/>
<dbReference type="EnsemblPlants" id="ONIVA03G43960.1">
    <property type="protein sequence ID" value="ONIVA03G43960.1"/>
    <property type="gene ID" value="ONIVA03G43960"/>
</dbReference>
<organism evidence="1">
    <name type="scientific">Oryza nivara</name>
    <name type="common">Indian wild rice</name>
    <name type="synonym">Oryza sativa f. spontanea</name>
    <dbReference type="NCBI Taxonomy" id="4536"/>
    <lineage>
        <taxon>Eukaryota</taxon>
        <taxon>Viridiplantae</taxon>
        <taxon>Streptophyta</taxon>
        <taxon>Embryophyta</taxon>
        <taxon>Tracheophyta</taxon>
        <taxon>Spermatophyta</taxon>
        <taxon>Magnoliopsida</taxon>
        <taxon>Liliopsida</taxon>
        <taxon>Poales</taxon>
        <taxon>Poaceae</taxon>
        <taxon>BOP clade</taxon>
        <taxon>Oryzoideae</taxon>
        <taxon>Oryzeae</taxon>
        <taxon>Oryzinae</taxon>
        <taxon>Oryza</taxon>
    </lineage>
</organism>
<dbReference type="Gramene" id="ONIVA03G43960.1">
    <property type="protein sequence ID" value="ONIVA03G43960.1"/>
    <property type="gene ID" value="ONIVA03G43960"/>
</dbReference>
<name>A0A0E0GWV2_ORYNI</name>